<proteinExistence type="inferred from homology"/>
<feature type="region of interest" description="Disordered" evidence="4">
    <location>
        <begin position="678"/>
        <end position="765"/>
    </location>
</feature>
<dbReference type="RefSeq" id="XP_018616772.2">
    <property type="nucleotide sequence ID" value="XM_018761256.2"/>
</dbReference>
<feature type="region of interest" description="Disordered" evidence="4">
    <location>
        <begin position="284"/>
        <end position="347"/>
    </location>
</feature>
<feature type="compositionally biased region" description="Low complexity" evidence="4">
    <location>
        <begin position="240"/>
        <end position="260"/>
    </location>
</feature>
<feature type="compositionally biased region" description="Basic and acidic residues" evidence="4">
    <location>
        <begin position="564"/>
        <end position="580"/>
    </location>
</feature>
<evidence type="ECO:0000313" key="5">
    <source>
        <dbReference type="Ensembl" id="ENSSFOP00015014951.2"/>
    </source>
</evidence>
<dbReference type="GeneTree" id="ENSGT00940000153912"/>
<feature type="compositionally biased region" description="Basic and acidic residues" evidence="4">
    <location>
        <begin position="531"/>
        <end position="550"/>
    </location>
</feature>
<evidence type="ECO:0000256" key="4">
    <source>
        <dbReference type="SAM" id="MobiDB-lite"/>
    </source>
</evidence>
<keyword evidence="2 3" id="KW-0175">Coiled coil</keyword>
<reference evidence="5 6" key="1">
    <citation type="submission" date="2019-04" db="EMBL/GenBank/DDBJ databases">
        <authorList>
            <consortium name="Wellcome Sanger Institute Data Sharing"/>
        </authorList>
    </citation>
    <scope>NUCLEOTIDE SEQUENCE [LARGE SCALE GENOMIC DNA]</scope>
</reference>
<dbReference type="PANTHER" id="PTHR22461:SF2">
    <property type="entry name" value="SERINE-RICH COILED-COIL DOMAIN-CONTAINING PROTEIN 2"/>
    <property type="match status" value="1"/>
</dbReference>
<name>A0A8C9V1H4_SCLFO</name>
<organism evidence="5 6">
    <name type="scientific">Scleropages formosus</name>
    <name type="common">Asian bonytongue</name>
    <name type="synonym">Osteoglossum formosum</name>
    <dbReference type="NCBI Taxonomy" id="113540"/>
    <lineage>
        <taxon>Eukaryota</taxon>
        <taxon>Metazoa</taxon>
        <taxon>Chordata</taxon>
        <taxon>Craniata</taxon>
        <taxon>Vertebrata</taxon>
        <taxon>Euteleostomi</taxon>
        <taxon>Actinopterygii</taxon>
        <taxon>Neopterygii</taxon>
        <taxon>Teleostei</taxon>
        <taxon>Osteoglossocephala</taxon>
        <taxon>Osteoglossomorpha</taxon>
        <taxon>Osteoglossiformes</taxon>
        <taxon>Osteoglossidae</taxon>
        <taxon>Scleropages</taxon>
    </lineage>
</organism>
<dbReference type="GeneID" id="108939701"/>
<feature type="region of interest" description="Disordered" evidence="4">
    <location>
        <begin position="834"/>
        <end position="855"/>
    </location>
</feature>
<feature type="region of interest" description="Disordered" evidence="4">
    <location>
        <begin position="868"/>
        <end position="947"/>
    </location>
</feature>
<feature type="region of interest" description="Disordered" evidence="4">
    <location>
        <begin position="528"/>
        <end position="580"/>
    </location>
</feature>
<keyword evidence="6" id="KW-1185">Reference proteome</keyword>
<feature type="region of interest" description="Disordered" evidence="4">
    <location>
        <begin position="435"/>
        <end position="472"/>
    </location>
</feature>
<dbReference type="KEGG" id="sfm:108939701"/>
<gene>
    <name evidence="5" type="primary">LOC108939701</name>
</gene>
<feature type="coiled-coil region" evidence="3">
    <location>
        <begin position="646"/>
        <end position="676"/>
    </location>
</feature>
<dbReference type="AlphaFoldDB" id="A0A8C9V1H4"/>
<feature type="compositionally biased region" description="Polar residues" evidence="4">
    <location>
        <begin position="173"/>
        <end position="191"/>
    </location>
</feature>
<sequence>MMEDNALHRPAMVSRLPKFGVRPASCAGPLPNGSEQPVPRREWKSQSPGRTNGMLRMSYPSALKVKTTGENGVGSPSSGLGLNSEEPGEVADPRRGAVVTREIRKPSASFSHLRRSAPPNTLPSPCVTQPVPGAASRGTSSLSFHGNKPKGQNGLGGGPAGLYRPGLRRQAVDPSSTQVNLRPSLSHSSDSLKGPALDNMVRSQSFPHFRQLTSPVSLPAPRTRARSRSLLGKPTSGLTAKGPAARPGPAVAACAAPPSGVKKSLLPNSALGKPVALSYRLMRPSLTKQQRPTPPGEAQGDAEAGRRSRDSVETPPVSPDPPSETELVPGTEGLPEDPPGPVPRTLTEGLEDMSLSSSSSLERNDTSEEYLDDFDNLGDASGLLLLLPSPKAGLHQLEPGSDDNIPGNRGDAPIRASLRSLLSDDMDWAGMGLSGGRDDFGVSGRRGDRVRSPEGEFPHGSSLDLSPSDSSGGTYMWDEEGLEPLGVTTHPCGSYDSDINSMDILNNLDNLESCDLEDDDLMLDVDLPDDASLRSDTDGTSRSERSEKGGRQAPWRRRPLRWTAQDDTHDDNRGDGYEVPRVDGGEAFGVAVEELMLKDMAQDFSSVTSQLLTLRRLLEMENEIATQDYHESETPSPEVKDDPSAASQVEALMREARELREELRKKEQTILLLTQQMSTSAQGGDCPCQQKAAGDERSNRDQATQTLWRGHVPQVLQPSIPCPSVQLASGRLTRTTSTEDPGDVPRSASVDVSPRSGSGSPLDLEDSAAAAAAVCSAPGSHGLRTHHGAELPGRSAFITGATGAIGHPGPVEQPPRPLSGPYADVRHLRFPRERAPAPTQLPGYPSSSSTTRAPLRVRAMEGVARTRVGAAAPLKTKQLPPPSRGLPCFSSGPPAPTASSVNPSALGPPRPRGQREQPGGREPEGGLGKTRGQVPPNQSRLPKPKIH</sequence>
<evidence type="ECO:0000256" key="1">
    <source>
        <dbReference type="ARBA" id="ARBA00010949"/>
    </source>
</evidence>
<evidence type="ECO:0000256" key="3">
    <source>
        <dbReference type="SAM" id="Coils"/>
    </source>
</evidence>
<feature type="region of interest" description="Disordered" evidence="4">
    <location>
        <begin position="212"/>
        <end position="267"/>
    </location>
</feature>
<dbReference type="Proteomes" id="UP000694397">
    <property type="component" value="Chromosome 24"/>
</dbReference>
<dbReference type="PANTHER" id="PTHR22461">
    <property type="entry name" value="SERINE-RICH COILED-COIL DOMAIN-CONTAINING PROTEIN 2-RELATED"/>
    <property type="match status" value="1"/>
</dbReference>
<protein>
    <submittedName>
        <fullName evidence="5">Coiled-coil serine-rich protein 2b</fullName>
    </submittedName>
</protein>
<reference evidence="5" key="2">
    <citation type="submission" date="2025-08" db="UniProtKB">
        <authorList>
            <consortium name="Ensembl"/>
        </authorList>
    </citation>
    <scope>IDENTIFICATION</scope>
</reference>
<feature type="region of interest" description="Disordered" evidence="4">
    <location>
        <begin position="1"/>
        <end position="198"/>
    </location>
</feature>
<comment type="similarity">
    <text evidence="1">Belongs to the CCSER family.</text>
</comment>
<reference evidence="5" key="3">
    <citation type="submission" date="2025-09" db="UniProtKB">
        <authorList>
            <consortium name="Ensembl"/>
        </authorList>
    </citation>
    <scope>IDENTIFICATION</scope>
</reference>
<feature type="compositionally biased region" description="Basic and acidic residues" evidence="4">
    <location>
        <begin position="913"/>
        <end position="924"/>
    </location>
</feature>
<accession>A0A8C9V1H4</accession>
<feature type="compositionally biased region" description="Low complexity" evidence="4">
    <location>
        <begin position="460"/>
        <end position="472"/>
    </location>
</feature>
<dbReference type="GO" id="GO:0015630">
    <property type="term" value="C:microtubule cytoskeleton"/>
    <property type="evidence" value="ECO:0007669"/>
    <property type="project" value="TreeGrafter"/>
</dbReference>
<dbReference type="Ensembl" id="ENSSFOT00015015129.2">
    <property type="protein sequence ID" value="ENSSFOP00015014951.2"/>
    <property type="gene ID" value="ENSSFOG00015009663.2"/>
</dbReference>
<dbReference type="GO" id="GO:0001578">
    <property type="term" value="P:microtubule bundle formation"/>
    <property type="evidence" value="ECO:0007669"/>
    <property type="project" value="TreeGrafter"/>
</dbReference>
<dbReference type="GO" id="GO:0008017">
    <property type="term" value="F:microtubule binding"/>
    <property type="evidence" value="ECO:0007669"/>
    <property type="project" value="TreeGrafter"/>
</dbReference>
<dbReference type="OrthoDB" id="9948757at2759"/>
<feature type="compositionally biased region" description="Basic and acidic residues" evidence="4">
    <location>
        <begin position="303"/>
        <end position="312"/>
    </location>
</feature>
<evidence type="ECO:0000256" key="2">
    <source>
        <dbReference type="ARBA" id="ARBA00023054"/>
    </source>
</evidence>
<feature type="compositionally biased region" description="Basic and acidic residues" evidence="4">
    <location>
        <begin position="436"/>
        <end position="457"/>
    </location>
</feature>
<feature type="compositionally biased region" description="Polar residues" evidence="4">
    <location>
        <begin position="68"/>
        <end position="81"/>
    </location>
</feature>
<dbReference type="InterPro" id="IPR029627">
    <property type="entry name" value="CCSER"/>
</dbReference>
<feature type="compositionally biased region" description="Basic and acidic residues" evidence="4">
    <location>
        <begin position="91"/>
        <end position="105"/>
    </location>
</feature>
<evidence type="ECO:0000313" key="6">
    <source>
        <dbReference type="Proteomes" id="UP000694397"/>
    </source>
</evidence>